<dbReference type="Pfam" id="PF05175">
    <property type="entry name" value="MTS"/>
    <property type="match status" value="1"/>
</dbReference>
<dbReference type="EC" id="2.1.1.297" evidence="5"/>
<dbReference type="Gene3D" id="1.10.8.10">
    <property type="entry name" value="DNA helicase RuvA subunit, C-terminal domain"/>
    <property type="match status" value="1"/>
</dbReference>
<dbReference type="InterPro" id="IPR002052">
    <property type="entry name" value="DNA_methylase_N6_adenine_CS"/>
</dbReference>
<feature type="domain" description="Release factor glutamine methyltransferase N-terminal" evidence="8">
    <location>
        <begin position="7"/>
        <end position="71"/>
    </location>
</feature>
<dbReference type="AlphaFoldDB" id="A0A1M5VQP0"/>
<dbReference type="NCBIfam" id="TIGR03534">
    <property type="entry name" value="RF_mod_PrmC"/>
    <property type="match status" value="1"/>
</dbReference>
<evidence type="ECO:0000313" key="10">
    <source>
        <dbReference type="Proteomes" id="UP000184221"/>
    </source>
</evidence>
<keyword evidence="2 5" id="KW-0808">Transferase</keyword>
<feature type="domain" description="Methyltransferase small" evidence="7">
    <location>
        <begin position="93"/>
        <end position="186"/>
    </location>
</feature>
<dbReference type="InterPro" id="IPR007848">
    <property type="entry name" value="Small_mtfrase_dom"/>
</dbReference>
<dbReference type="HAMAP" id="MF_02126">
    <property type="entry name" value="RF_methyltr_PrmC"/>
    <property type="match status" value="1"/>
</dbReference>
<feature type="compositionally biased region" description="Basic and acidic residues" evidence="6">
    <location>
        <begin position="1"/>
        <end position="16"/>
    </location>
</feature>
<dbReference type="GO" id="GO:0032259">
    <property type="term" value="P:methylation"/>
    <property type="evidence" value="ECO:0007669"/>
    <property type="project" value="UniProtKB-KW"/>
</dbReference>
<dbReference type="Pfam" id="PF17827">
    <property type="entry name" value="PrmC_N"/>
    <property type="match status" value="1"/>
</dbReference>
<dbReference type="InterPro" id="IPR029063">
    <property type="entry name" value="SAM-dependent_MTases_sf"/>
</dbReference>
<dbReference type="NCBIfam" id="TIGR00536">
    <property type="entry name" value="hemK_fam"/>
    <property type="match status" value="1"/>
</dbReference>
<dbReference type="InterPro" id="IPR050320">
    <property type="entry name" value="N5-glutamine_MTase"/>
</dbReference>
<dbReference type="RefSeq" id="WP_072778743.1">
    <property type="nucleotide sequence ID" value="NZ_FQXC01000004.1"/>
</dbReference>
<feature type="binding site" evidence="5">
    <location>
        <begin position="112"/>
        <end position="116"/>
    </location>
    <ligand>
        <name>S-adenosyl-L-methionine</name>
        <dbReference type="ChEBI" id="CHEBI:59789"/>
    </ligand>
</feature>
<dbReference type="EMBL" id="FQXC01000004">
    <property type="protein sequence ID" value="SHH77510.1"/>
    <property type="molecule type" value="Genomic_DNA"/>
</dbReference>
<dbReference type="InterPro" id="IPR019874">
    <property type="entry name" value="RF_methyltr_PrmC"/>
</dbReference>
<keyword evidence="1 5" id="KW-0489">Methyltransferase</keyword>
<proteinExistence type="inferred from homology"/>
<evidence type="ECO:0000256" key="5">
    <source>
        <dbReference type="HAMAP-Rule" id="MF_02126"/>
    </source>
</evidence>
<dbReference type="InterPro" id="IPR040758">
    <property type="entry name" value="PrmC_N"/>
</dbReference>
<feature type="binding site" evidence="5">
    <location>
        <begin position="178"/>
        <end position="181"/>
    </location>
    <ligand>
        <name>substrate</name>
    </ligand>
</feature>
<organism evidence="9 10">
    <name type="scientific">Marivita hallyeonensis</name>
    <dbReference type="NCBI Taxonomy" id="996342"/>
    <lineage>
        <taxon>Bacteria</taxon>
        <taxon>Pseudomonadati</taxon>
        <taxon>Pseudomonadota</taxon>
        <taxon>Alphaproteobacteria</taxon>
        <taxon>Rhodobacterales</taxon>
        <taxon>Roseobacteraceae</taxon>
        <taxon>Marivita</taxon>
    </lineage>
</organism>
<evidence type="ECO:0000256" key="6">
    <source>
        <dbReference type="SAM" id="MobiDB-lite"/>
    </source>
</evidence>
<feature type="binding site" evidence="5">
    <location>
        <position position="164"/>
    </location>
    <ligand>
        <name>S-adenosyl-L-methionine</name>
        <dbReference type="ChEBI" id="CHEBI:59789"/>
    </ligand>
</feature>
<protein>
    <recommendedName>
        <fullName evidence="5">Release factor glutamine methyltransferase</fullName>
        <shortName evidence="5">RF MTase</shortName>
        <ecNumber evidence="5">2.1.1.297</ecNumber>
    </recommendedName>
    <alternativeName>
        <fullName evidence="5">N5-glutamine methyltransferase PrmC</fullName>
    </alternativeName>
    <alternativeName>
        <fullName evidence="5">Protein-(glutamine-N5) MTase PrmC</fullName>
    </alternativeName>
    <alternativeName>
        <fullName evidence="5">Protein-glutamine N-methyltransferase PrmC</fullName>
    </alternativeName>
</protein>
<evidence type="ECO:0000256" key="2">
    <source>
        <dbReference type="ARBA" id="ARBA00022679"/>
    </source>
</evidence>
<evidence type="ECO:0000313" key="9">
    <source>
        <dbReference type="EMBL" id="SHH77510.1"/>
    </source>
</evidence>
<comment type="function">
    <text evidence="5">Methylates the class 1 translation termination release factors RF1/PrfA and RF2/PrfB on the glutamine residue of the universally conserved GGQ motif.</text>
</comment>
<accession>A0A1M5VQP0</accession>
<name>A0A1M5VQP0_9RHOB</name>
<gene>
    <name evidence="5" type="primary">prmC</name>
    <name evidence="9" type="ORF">SAMN05443551_3011</name>
</gene>
<feature type="region of interest" description="Disordered" evidence="6">
    <location>
        <begin position="1"/>
        <end position="30"/>
    </location>
</feature>
<comment type="similarity">
    <text evidence="5">Belongs to the protein N5-glutamine methyltransferase family. PrmC subfamily.</text>
</comment>
<dbReference type="PROSITE" id="PS00092">
    <property type="entry name" value="N6_MTASE"/>
    <property type="match status" value="1"/>
</dbReference>
<dbReference type="InterPro" id="IPR004556">
    <property type="entry name" value="HemK-like"/>
</dbReference>
<reference evidence="9 10" key="1">
    <citation type="submission" date="2016-11" db="EMBL/GenBank/DDBJ databases">
        <authorList>
            <person name="Jaros S."/>
            <person name="Januszkiewicz K."/>
            <person name="Wedrychowicz H."/>
        </authorList>
    </citation>
    <scope>NUCLEOTIDE SEQUENCE [LARGE SCALE GENOMIC DNA]</scope>
    <source>
        <strain evidence="9 10">DSM 29431</strain>
    </source>
</reference>
<dbReference type="PANTHER" id="PTHR18895">
    <property type="entry name" value="HEMK METHYLTRANSFERASE"/>
    <property type="match status" value="1"/>
</dbReference>
<dbReference type="GO" id="GO:0102559">
    <property type="term" value="F:peptide chain release factor N(5)-glutamine methyltransferase activity"/>
    <property type="evidence" value="ECO:0007669"/>
    <property type="project" value="UniProtKB-EC"/>
</dbReference>
<dbReference type="SUPFAM" id="SSF53335">
    <property type="entry name" value="S-adenosyl-L-methionine-dependent methyltransferases"/>
    <property type="match status" value="1"/>
</dbReference>
<keyword evidence="3 5" id="KW-0949">S-adenosyl-L-methionine</keyword>
<dbReference type="GO" id="GO:0003676">
    <property type="term" value="F:nucleic acid binding"/>
    <property type="evidence" value="ECO:0007669"/>
    <property type="project" value="InterPro"/>
</dbReference>
<keyword evidence="10" id="KW-1185">Reference proteome</keyword>
<evidence type="ECO:0000256" key="4">
    <source>
        <dbReference type="ARBA" id="ARBA00048391"/>
    </source>
</evidence>
<feature type="binding site" evidence="5">
    <location>
        <position position="135"/>
    </location>
    <ligand>
        <name>S-adenosyl-L-methionine</name>
        <dbReference type="ChEBI" id="CHEBI:59789"/>
    </ligand>
</feature>
<dbReference type="PANTHER" id="PTHR18895:SF74">
    <property type="entry name" value="MTRF1L RELEASE FACTOR GLUTAMINE METHYLTRANSFERASE"/>
    <property type="match status" value="1"/>
</dbReference>
<evidence type="ECO:0000259" key="7">
    <source>
        <dbReference type="Pfam" id="PF05175"/>
    </source>
</evidence>
<sequence length="277" mass="30064">MSHDPKEALQDARRQLEIAGSPSPARDASALMDKVQGDAPPWTPLSDAQLAELNRYIQRRARREPISHIVGKRAFWMHDFIVTDAVLDPRPETETLVSVASDTSFARVLDLGTGSGCILLSLLYEVPEATGVGVDVSEPALDIARQNAQRVGVEDRVTLLVSDWFDKVEGQFDLIVSNPPYIAEVEMPDLAPELSFEPRLALTDEADGLTAYRAITSGAGRFLKPSGRLLVEIGPTQAVAVSDLFAAHGFTDVTVHPDLDGRDRVVSGVFPPQNATN</sequence>
<dbReference type="Gene3D" id="3.40.50.150">
    <property type="entry name" value="Vaccinia Virus protein VP39"/>
    <property type="match status" value="1"/>
</dbReference>
<evidence type="ECO:0000256" key="3">
    <source>
        <dbReference type="ARBA" id="ARBA00022691"/>
    </source>
</evidence>
<dbReference type="CDD" id="cd02440">
    <property type="entry name" value="AdoMet_MTases"/>
    <property type="match status" value="1"/>
</dbReference>
<comment type="catalytic activity">
    <reaction evidence="4 5">
        <text>L-glutaminyl-[peptide chain release factor] + S-adenosyl-L-methionine = N(5)-methyl-L-glutaminyl-[peptide chain release factor] + S-adenosyl-L-homocysteine + H(+)</text>
        <dbReference type="Rhea" id="RHEA:42896"/>
        <dbReference type="Rhea" id="RHEA-COMP:10271"/>
        <dbReference type="Rhea" id="RHEA-COMP:10272"/>
        <dbReference type="ChEBI" id="CHEBI:15378"/>
        <dbReference type="ChEBI" id="CHEBI:30011"/>
        <dbReference type="ChEBI" id="CHEBI:57856"/>
        <dbReference type="ChEBI" id="CHEBI:59789"/>
        <dbReference type="ChEBI" id="CHEBI:61891"/>
        <dbReference type="EC" id="2.1.1.297"/>
    </reaction>
</comment>
<evidence type="ECO:0000256" key="1">
    <source>
        <dbReference type="ARBA" id="ARBA00022603"/>
    </source>
</evidence>
<evidence type="ECO:0000259" key="8">
    <source>
        <dbReference type="Pfam" id="PF17827"/>
    </source>
</evidence>
<dbReference type="Proteomes" id="UP000184221">
    <property type="component" value="Unassembled WGS sequence"/>
</dbReference>
<dbReference type="STRING" id="996342.SAMN05443551_3011"/>
<feature type="binding site" evidence="5">
    <location>
        <position position="178"/>
    </location>
    <ligand>
        <name>S-adenosyl-L-methionine</name>
        <dbReference type="ChEBI" id="CHEBI:59789"/>
    </ligand>
</feature>